<accession>F4RY63</accession>
<feature type="transmembrane region" description="Helical" evidence="1">
    <location>
        <begin position="174"/>
        <end position="198"/>
    </location>
</feature>
<dbReference type="EMBL" id="GL883129">
    <property type="protein sequence ID" value="EGG02627.1"/>
    <property type="molecule type" value="Genomic_DNA"/>
</dbReference>
<keyword evidence="1" id="KW-0472">Membrane</keyword>
<reference evidence="5" key="1">
    <citation type="journal article" date="2011" name="Proc. Natl. Acad. Sci. U.S.A.">
        <title>Obligate biotrophy features unraveled by the genomic analysis of rust fungi.</title>
        <authorList>
            <person name="Duplessis S."/>
            <person name="Cuomo C.A."/>
            <person name="Lin Y.-C."/>
            <person name="Aerts A."/>
            <person name="Tisserant E."/>
            <person name="Veneault-Fourrey C."/>
            <person name="Joly D.L."/>
            <person name="Hacquard S."/>
            <person name="Amselem J."/>
            <person name="Cantarel B.L."/>
            <person name="Chiu R."/>
            <person name="Coutinho P.M."/>
            <person name="Feau N."/>
            <person name="Field M."/>
            <person name="Frey P."/>
            <person name="Gelhaye E."/>
            <person name="Goldberg J."/>
            <person name="Grabherr M.G."/>
            <person name="Kodira C.D."/>
            <person name="Kohler A."/>
            <person name="Kuees U."/>
            <person name="Lindquist E.A."/>
            <person name="Lucas S.M."/>
            <person name="Mago R."/>
            <person name="Mauceli E."/>
            <person name="Morin E."/>
            <person name="Murat C."/>
            <person name="Pangilinan J.L."/>
            <person name="Park R."/>
            <person name="Pearson M."/>
            <person name="Quesneville H."/>
            <person name="Rouhier N."/>
            <person name="Sakthikumar S."/>
            <person name="Salamov A.A."/>
            <person name="Schmutz J."/>
            <person name="Selles B."/>
            <person name="Shapiro H."/>
            <person name="Tanguay P."/>
            <person name="Tuskan G.A."/>
            <person name="Henrissat B."/>
            <person name="Van de Peer Y."/>
            <person name="Rouze P."/>
            <person name="Ellis J.G."/>
            <person name="Dodds P.N."/>
            <person name="Schein J.E."/>
            <person name="Zhong S."/>
            <person name="Hamelin R.C."/>
            <person name="Grigoriev I.V."/>
            <person name="Szabo L.J."/>
            <person name="Martin F."/>
        </authorList>
    </citation>
    <scope>NUCLEOTIDE SEQUENCE [LARGE SCALE GENOMIC DNA]</scope>
    <source>
        <strain evidence="5">98AG31 / pathotype 3-4-7</strain>
    </source>
</reference>
<evidence type="ECO:0000256" key="2">
    <source>
        <dbReference type="SAM" id="SignalP"/>
    </source>
</evidence>
<feature type="domain" description="DUF7872" evidence="3">
    <location>
        <begin position="232"/>
        <end position="421"/>
    </location>
</feature>
<dbReference type="Proteomes" id="UP000001072">
    <property type="component" value="Unassembled WGS sequence"/>
</dbReference>
<keyword evidence="2" id="KW-0732">Signal</keyword>
<dbReference type="AlphaFoldDB" id="F4RY63"/>
<dbReference type="KEGG" id="mlr:MELLADRAFT_91199"/>
<dbReference type="HOGENOM" id="CLU_030195_1_0_1"/>
<feature type="transmembrane region" description="Helical" evidence="1">
    <location>
        <begin position="205"/>
        <end position="225"/>
    </location>
</feature>
<gene>
    <name evidence="4" type="ORF">MELLADRAFT_91199</name>
</gene>
<evidence type="ECO:0000256" key="1">
    <source>
        <dbReference type="SAM" id="Phobius"/>
    </source>
</evidence>
<keyword evidence="5" id="KW-1185">Reference proteome</keyword>
<evidence type="ECO:0000313" key="5">
    <source>
        <dbReference type="Proteomes" id="UP000001072"/>
    </source>
</evidence>
<keyword evidence="1" id="KW-0812">Transmembrane</keyword>
<feature type="signal peptide" evidence="2">
    <location>
        <begin position="1"/>
        <end position="20"/>
    </location>
</feature>
<dbReference type="OrthoDB" id="2501761at2759"/>
<proteinExistence type="predicted"/>
<dbReference type="InParanoid" id="F4RY63"/>
<name>F4RY63_MELLP</name>
<dbReference type="PANTHER" id="PTHR33339">
    <property type="entry name" value="LYSM DOMAIN-CONTAINING PROTEIN"/>
    <property type="match status" value="1"/>
</dbReference>
<dbReference type="PANTHER" id="PTHR33339:SF1">
    <property type="entry name" value="LYSM DOMAIN-CONTAINING PROTEIN"/>
    <property type="match status" value="1"/>
</dbReference>
<organism evidence="5">
    <name type="scientific">Melampsora larici-populina (strain 98AG31 / pathotype 3-4-7)</name>
    <name type="common">Poplar leaf rust fungus</name>
    <dbReference type="NCBI Taxonomy" id="747676"/>
    <lineage>
        <taxon>Eukaryota</taxon>
        <taxon>Fungi</taxon>
        <taxon>Dikarya</taxon>
        <taxon>Basidiomycota</taxon>
        <taxon>Pucciniomycotina</taxon>
        <taxon>Pucciniomycetes</taxon>
        <taxon>Pucciniales</taxon>
        <taxon>Melampsoraceae</taxon>
        <taxon>Melampsora</taxon>
    </lineage>
</organism>
<dbReference type="GeneID" id="18935819"/>
<dbReference type="RefSeq" id="XP_007414029.1">
    <property type="nucleotide sequence ID" value="XM_007413967.1"/>
</dbReference>
<protein>
    <recommendedName>
        <fullName evidence="3">DUF7872 domain-containing protein</fullName>
    </recommendedName>
</protein>
<evidence type="ECO:0000313" key="4">
    <source>
        <dbReference type="EMBL" id="EGG02627.1"/>
    </source>
</evidence>
<sequence length="422" mass="46615">MPSPQTLFFLLSSLVNCSLGLPNFLNTNQDGKGISLGTDSEVKSDYQSQFHLPVQENLNNCLKEELNPELWREMDMDQHLRGYPGGFNLTFPAYADVVGATNFQCGIGNQCNPSQASNTAWKTGVEGKDWYALAAAHRWNTFNNQVYEATAYSIAYISDLTPSMVDDLIPEASMFWTCAAVYVGIMAAWICGTPAVLFGFGALRILWLILMSSMFLASGAVWVMANLEVPDPHKFTRWTEILYQLQDFESHMQSALTKYSSQIIESAISSDDGLYGIAKNGTLFTDLEMEPDIVIQSKIQKAFITRGSQPCDGDGPAGALSGSEQMSYCDNSGIMMNIVLVGDNDEETPPYNAPLIKSKYGLSTELLTETAWKCQQKFGGFEHPSIVNVSDPGSRTKYRTNPYNTDSDCVFNLPVCDFTDPD</sequence>
<dbReference type="VEuPathDB" id="FungiDB:MELLADRAFT_91199"/>
<feature type="chain" id="PRO_5003315674" description="DUF7872 domain-containing protein" evidence="2">
    <location>
        <begin position="21"/>
        <end position="422"/>
    </location>
</feature>
<dbReference type="Pfam" id="PF25278">
    <property type="entry name" value="DUF7872"/>
    <property type="match status" value="1"/>
</dbReference>
<keyword evidence="1" id="KW-1133">Transmembrane helix</keyword>
<dbReference type="InterPro" id="IPR057194">
    <property type="entry name" value="DUF7872"/>
</dbReference>
<evidence type="ECO:0000259" key="3">
    <source>
        <dbReference type="Pfam" id="PF25278"/>
    </source>
</evidence>